<keyword evidence="3" id="KW-0804">Transcription</keyword>
<dbReference type="Pfam" id="PF07729">
    <property type="entry name" value="FCD"/>
    <property type="match status" value="1"/>
</dbReference>
<evidence type="ECO:0000256" key="3">
    <source>
        <dbReference type="ARBA" id="ARBA00023163"/>
    </source>
</evidence>
<evidence type="ECO:0000259" key="4">
    <source>
        <dbReference type="PROSITE" id="PS50949"/>
    </source>
</evidence>
<sequence>MEKGNLNDVAYQKMLEMLINGHFQPDTIYSERQISARIGVSRTPFHTALVRLEREGYVDILPSRGFQLHHITEKEMRGIYDMRCAIEFFCCSILMQDYHAKASSAVDMIKAMEKNLDSQEEIYRTSGNIPDFNNFDYEFHACPIRYIDQRDFTDIFKRYTFWILNLSARSLKTSGRMPIALKEHRAVLDAIKENDLTALYNAERDHFNNAFQINKAFA</sequence>
<keyword evidence="1" id="KW-0805">Transcription regulation</keyword>
<dbReference type="AlphaFoldDB" id="A0A6N7J352"/>
<reference evidence="5" key="1">
    <citation type="journal article" date="2020" name="Appl. Environ. Microbiol.">
        <title>Medium-Chain Fatty Acid Synthesis by 'Candidatus Weimeria bifida' gen. nov., sp. nov., and 'Candidatus Pseudoramibacter fermentans' sp. nov.</title>
        <authorList>
            <person name="Scarborough M.J."/>
            <person name="Myers K.S."/>
            <person name="Donohue T.J."/>
            <person name="Noguera D.R."/>
        </authorList>
    </citation>
    <scope>NUCLEOTIDE SEQUENCE</scope>
    <source>
        <strain evidence="5">LCO1.1</strain>
    </source>
</reference>
<dbReference type="SUPFAM" id="SSF46785">
    <property type="entry name" value="Winged helix' DNA-binding domain"/>
    <property type="match status" value="1"/>
</dbReference>
<dbReference type="InterPro" id="IPR000524">
    <property type="entry name" value="Tscrpt_reg_HTH_GntR"/>
</dbReference>
<comment type="caution">
    <text evidence="5">The sequence shown here is derived from an EMBL/GenBank/DDBJ whole genome shotgun (WGS) entry which is preliminary data.</text>
</comment>
<dbReference type="GO" id="GO:0003677">
    <property type="term" value="F:DNA binding"/>
    <property type="evidence" value="ECO:0007669"/>
    <property type="project" value="UniProtKB-KW"/>
</dbReference>
<dbReference type="PANTHER" id="PTHR43537:SF51">
    <property type="entry name" value="HTH-TYPE TRANSCRIPTIONAL REGULATOR LGOR-RELATED"/>
    <property type="match status" value="1"/>
</dbReference>
<dbReference type="PANTHER" id="PTHR43537">
    <property type="entry name" value="TRANSCRIPTIONAL REGULATOR, GNTR FAMILY"/>
    <property type="match status" value="1"/>
</dbReference>
<evidence type="ECO:0000313" key="6">
    <source>
        <dbReference type="Proteomes" id="UP000460257"/>
    </source>
</evidence>
<dbReference type="InterPro" id="IPR008920">
    <property type="entry name" value="TF_FadR/GntR_C"/>
</dbReference>
<evidence type="ECO:0000256" key="1">
    <source>
        <dbReference type="ARBA" id="ARBA00023015"/>
    </source>
</evidence>
<dbReference type="InterPro" id="IPR011711">
    <property type="entry name" value="GntR_C"/>
</dbReference>
<proteinExistence type="predicted"/>
<dbReference type="Gene3D" id="1.10.10.10">
    <property type="entry name" value="Winged helix-like DNA-binding domain superfamily/Winged helix DNA-binding domain"/>
    <property type="match status" value="1"/>
</dbReference>
<gene>
    <name evidence="5" type="ORF">FRC54_09875</name>
</gene>
<dbReference type="Gene3D" id="1.20.120.530">
    <property type="entry name" value="GntR ligand-binding domain-like"/>
    <property type="match status" value="1"/>
</dbReference>
<name>A0A6N7J352_9FIRM</name>
<dbReference type="InterPro" id="IPR036390">
    <property type="entry name" value="WH_DNA-bd_sf"/>
</dbReference>
<feature type="domain" description="HTH gntR-type" evidence="4">
    <location>
        <begin position="4"/>
        <end position="71"/>
    </location>
</feature>
<dbReference type="GO" id="GO:0003700">
    <property type="term" value="F:DNA-binding transcription factor activity"/>
    <property type="evidence" value="ECO:0007669"/>
    <property type="project" value="InterPro"/>
</dbReference>
<accession>A0A6N7J352</accession>
<protein>
    <submittedName>
        <fullName evidence="5">GntR family transcriptional regulator</fullName>
    </submittedName>
</protein>
<dbReference type="EMBL" id="VOGC01000008">
    <property type="protein sequence ID" value="MQN02179.1"/>
    <property type="molecule type" value="Genomic_DNA"/>
</dbReference>
<organism evidence="5 6">
    <name type="scientific">Candidatus Weimeria bifida</name>
    <dbReference type="NCBI Taxonomy" id="2599074"/>
    <lineage>
        <taxon>Bacteria</taxon>
        <taxon>Bacillati</taxon>
        <taxon>Bacillota</taxon>
        <taxon>Clostridia</taxon>
        <taxon>Lachnospirales</taxon>
        <taxon>Lachnospiraceae</taxon>
        <taxon>Candidatus Weimeria</taxon>
    </lineage>
</organism>
<dbReference type="PRINTS" id="PR00035">
    <property type="entry name" value="HTHGNTR"/>
</dbReference>
<dbReference type="Pfam" id="PF00392">
    <property type="entry name" value="GntR"/>
    <property type="match status" value="1"/>
</dbReference>
<dbReference type="Proteomes" id="UP000460257">
    <property type="component" value="Unassembled WGS sequence"/>
</dbReference>
<dbReference type="PROSITE" id="PS50949">
    <property type="entry name" value="HTH_GNTR"/>
    <property type="match status" value="1"/>
</dbReference>
<evidence type="ECO:0000313" key="5">
    <source>
        <dbReference type="EMBL" id="MQN02179.1"/>
    </source>
</evidence>
<evidence type="ECO:0000256" key="2">
    <source>
        <dbReference type="ARBA" id="ARBA00023125"/>
    </source>
</evidence>
<dbReference type="InterPro" id="IPR036388">
    <property type="entry name" value="WH-like_DNA-bd_sf"/>
</dbReference>
<dbReference type="SUPFAM" id="SSF48008">
    <property type="entry name" value="GntR ligand-binding domain-like"/>
    <property type="match status" value="1"/>
</dbReference>
<keyword evidence="2" id="KW-0238">DNA-binding</keyword>
<dbReference type="SMART" id="SM00345">
    <property type="entry name" value="HTH_GNTR"/>
    <property type="match status" value="1"/>
</dbReference>
<keyword evidence="6" id="KW-1185">Reference proteome</keyword>